<dbReference type="OrthoDB" id="9795583at2"/>
<keyword evidence="4" id="KW-0804">Transcription</keyword>
<dbReference type="EMBL" id="MPTC01000039">
    <property type="protein sequence ID" value="OMD35502.1"/>
    <property type="molecule type" value="Genomic_DNA"/>
</dbReference>
<dbReference type="GO" id="GO:0003677">
    <property type="term" value="F:DNA binding"/>
    <property type="evidence" value="ECO:0007669"/>
    <property type="project" value="UniProtKB-KW"/>
</dbReference>
<keyword evidence="2" id="KW-0805">Transcription regulation</keyword>
<dbReference type="SUPFAM" id="SSF46785">
    <property type="entry name" value="Winged helix' DNA-binding domain"/>
    <property type="match status" value="1"/>
</dbReference>
<dbReference type="Proteomes" id="UP000187439">
    <property type="component" value="Unassembled WGS sequence"/>
</dbReference>
<dbReference type="InterPro" id="IPR036388">
    <property type="entry name" value="WH-like_DNA-bd_sf"/>
</dbReference>
<reference evidence="5 6" key="1">
    <citation type="submission" date="2016-10" db="EMBL/GenBank/DDBJ databases">
        <title>Paenibacillus species isolates.</title>
        <authorList>
            <person name="Beno S.M."/>
        </authorList>
    </citation>
    <scope>NUCLEOTIDE SEQUENCE [LARGE SCALE GENOMIC DNA]</scope>
    <source>
        <strain evidence="5 6">FSL H7-0710</strain>
    </source>
</reference>
<evidence type="ECO:0000256" key="2">
    <source>
        <dbReference type="ARBA" id="ARBA00023015"/>
    </source>
</evidence>
<dbReference type="GO" id="GO:0045892">
    <property type="term" value="P:negative regulation of DNA-templated transcription"/>
    <property type="evidence" value="ECO:0007669"/>
    <property type="project" value="InterPro"/>
</dbReference>
<dbReference type="Pfam" id="PF03965">
    <property type="entry name" value="Penicillinase_R"/>
    <property type="match status" value="1"/>
</dbReference>
<protein>
    <submittedName>
        <fullName evidence="5">BlaI/MecI/CopY family transcriptional regulator</fullName>
    </submittedName>
</protein>
<evidence type="ECO:0000313" key="6">
    <source>
        <dbReference type="Proteomes" id="UP000187439"/>
    </source>
</evidence>
<sequence length="120" mass="13937">MKDLRLTEMEGKFAELIWKHEPIPSGNLVKLCESELNWKKSTTYTMLKRLEAKEIFINDNGVVGSLIKKDDFYAEQSKEFVQETFGGSLPKFLAAFTKSRKLSDTEIEDVLRLIHEHKEE</sequence>
<dbReference type="RefSeq" id="WP_076121403.1">
    <property type="nucleotide sequence ID" value="NZ_MPTC01000039.1"/>
</dbReference>
<dbReference type="InterPro" id="IPR036390">
    <property type="entry name" value="WH_DNA-bd_sf"/>
</dbReference>
<name>A0A1R0XKB9_9BACL</name>
<comment type="caution">
    <text evidence="5">The sequence shown here is derived from an EMBL/GenBank/DDBJ whole genome shotgun (WGS) entry which is preliminary data.</text>
</comment>
<accession>A0A1R0XKB9</accession>
<evidence type="ECO:0000313" key="5">
    <source>
        <dbReference type="EMBL" id="OMD35502.1"/>
    </source>
</evidence>
<evidence type="ECO:0000256" key="4">
    <source>
        <dbReference type="ARBA" id="ARBA00023163"/>
    </source>
</evidence>
<comment type="similarity">
    <text evidence="1">Belongs to the BlaI transcriptional regulatory family.</text>
</comment>
<evidence type="ECO:0000256" key="1">
    <source>
        <dbReference type="ARBA" id="ARBA00011046"/>
    </source>
</evidence>
<keyword evidence="3" id="KW-0238">DNA-binding</keyword>
<gene>
    <name evidence="5" type="ORF">BSK52_27050</name>
</gene>
<dbReference type="AlphaFoldDB" id="A0A1R0XKB9"/>
<dbReference type="Gene3D" id="1.10.10.10">
    <property type="entry name" value="Winged helix-like DNA-binding domain superfamily/Winged helix DNA-binding domain"/>
    <property type="match status" value="1"/>
</dbReference>
<dbReference type="InterPro" id="IPR005650">
    <property type="entry name" value="BlaI_family"/>
</dbReference>
<dbReference type="Gene3D" id="1.10.4040.10">
    <property type="entry name" value="Penicillinase repressor domain"/>
    <property type="match status" value="1"/>
</dbReference>
<evidence type="ECO:0000256" key="3">
    <source>
        <dbReference type="ARBA" id="ARBA00023125"/>
    </source>
</evidence>
<proteinExistence type="inferred from homology"/>
<organism evidence="5 6">
    <name type="scientific">Paenibacillus odorifer</name>
    <dbReference type="NCBI Taxonomy" id="189426"/>
    <lineage>
        <taxon>Bacteria</taxon>
        <taxon>Bacillati</taxon>
        <taxon>Bacillota</taxon>
        <taxon>Bacilli</taxon>
        <taxon>Bacillales</taxon>
        <taxon>Paenibacillaceae</taxon>
        <taxon>Paenibacillus</taxon>
    </lineage>
</organism>